<evidence type="ECO:0000313" key="2">
    <source>
        <dbReference type="EMBL" id="ABE54552.1"/>
    </source>
</evidence>
<evidence type="ECO:0000313" key="3">
    <source>
        <dbReference type="Proteomes" id="UP000001982"/>
    </source>
</evidence>
<feature type="region of interest" description="Disordered" evidence="1">
    <location>
        <begin position="1"/>
        <end position="29"/>
    </location>
</feature>
<dbReference type="NCBIfam" id="NF038116">
    <property type="entry name" value="Sden1266_dom"/>
    <property type="match status" value="1"/>
</dbReference>
<accession>Q12PS4</accession>
<organism evidence="2 3">
    <name type="scientific">Shewanella denitrificans (strain OS217 / ATCC BAA-1090 / DSM 15013)</name>
    <dbReference type="NCBI Taxonomy" id="318161"/>
    <lineage>
        <taxon>Bacteria</taxon>
        <taxon>Pseudomonadati</taxon>
        <taxon>Pseudomonadota</taxon>
        <taxon>Gammaproteobacteria</taxon>
        <taxon>Alteromonadales</taxon>
        <taxon>Shewanellaceae</taxon>
        <taxon>Shewanella</taxon>
    </lineage>
</organism>
<dbReference type="eggNOG" id="ENOG5032RCX">
    <property type="taxonomic scope" value="Bacteria"/>
</dbReference>
<name>Q12PS4_SHEDO</name>
<reference evidence="2 3" key="1">
    <citation type="submission" date="2006-03" db="EMBL/GenBank/DDBJ databases">
        <title>Complete sequence of Shewanella denitrificans OS217.</title>
        <authorList>
            <consortium name="US DOE Joint Genome Institute"/>
            <person name="Copeland A."/>
            <person name="Lucas S."/>
            <person name="Lapidus A."/>
            <person name="Barry K."/>
            <person name="Detter J.C."/>
            <person name="Glavina del Rio T."/>
            <person name="Hammon N."/>
            <person name="Israni S."/>
            <person name="Dalin E."/>
            <person name="Tice H."/>
            <person name="Pitluck S."/>
            <person name="Brettin T."/>
            <person name="Bruce D."/>
            <person name="Han C."/>
            <person name="Tapia R."/>
            <person name="Gilna P."/>
            <person name="Kiss H."/>
            <person name="Schmutz J."/>
            <person name="Larimer F."/>
            <person name="Land M."/>
            <person name="Hauser L."/>
            <person name="Kyrpides N."/>
            <person name="Lykidis A."/>
            <person name="Richardson P."/>
        </authorList>
    </citation>
    <scope>NUCLEOTIDE SEQUENCE [LARGE SCALE GENOMIC DNA]</scope>
    <source>
        <strain evidence="3">OS217 / ATCC BAA-1090 / DSM 15013</strain>
    </source>
</reference>
<gene>
    <name evidence="2" type="ordered locus">Sden_1266</name>
</gene>
<dbReference type="Proteomes" id="UP000001982">
    <property type="component" value="Chromosome"/>
</dbReference>
<evidence type="ECO:0008006" key="4">
    <source>
        <dbReference type="Google" id="ProtNLM"/>
    </source>
</evidence>
<dbReference type="AlphaFoldDB" id="Q12PS4"/>
<feature type="compositionally biased region" description="Polar residues" evidence="1">
    <location>
        <begin position="1"/>
        <end position="14"/>
    </location>
</feature>
<keyword evidence="3" id="KW-1185">Reference proteome</keyword>
<protein>
    <recommendedName>
        <fullName evidence="4">GlyGly-CTERM sorting domain-containing protein</fullName>
    </recommendedName>
</protein>
<dbReference type="HOGENOM" id="CLU_721397_0_0_6"/>
<dbReference type="OrthoDB" id="6322244at2"/>
<dbReference type="KEGG" id="sdn:Sden_1266"/>
<evidence type="ECO:0000256" key="1">
    <source>
        <dbReference type="SAM" id="MobiDB-lite"/>
    </source>
</evidence>
<sequence length="383" mass="41340">MSINKITDNLTTSAEHSENHHDNNQVTAGKNMSSRSLLYVAVALGLFTCVAAQAETQAALTQELKDEEGLSLERSQFSVSLESSSTTKGTATPSGAESTALTTGLQYNELASELKQLHQGASLSRLWSQKKPASVDSVNSVASMNKGDAAGSNLATKASVLSDPAVKASPANLRTVNTLDQGLLGMTREQKMAIKSAENSASVQALQSSGLFHSFNIYDANTHLLEDFDGDSFYSTFSVTFDADVDGIGYNEYADVYAELYVSQEGGPWLHYYSTEVFSIAGNSSYDDYRVLTTLQSGYQTAHYDVLIDLYEVGVSNPVATLSSNDTNALYALPLESRDRDPIYVEPHVDTYIEVEAGGALSWWELLVLVSLGLLAIRKSPQC</sequence>
<feature type="region of interest" description="Disordered" evidence="1">
    <location>
        <begin position="76"/>
        <end position="98"/>
    </location>
</feature>
<dbReference type="RefSeq" id="WP_011495711.1">
    <property type="nucleotide sequence ID" value="NC_007954.1"/>
</dbReference>
<dbReference type="EMBL" id="CP000302">
    <property type="protein sequence ID" value="ABE54552.1"/>
    <property type="molecule type" value="Genomic_DNA"/>
</dbReference>
<proteinExistence type="predicted"/>